<evidence type="ECO:0000256" key="1">
    <source>
        <dbReference type="SAM" id="Coils"/>
    </source>
</evidence>
<accession>A0AAE3G4P6</accession>
<organism evidence="2 3">
    <name type="scientific">Natronocella acetinitrilica</name>
    <dbReference type="NCBI Taxonomy" id="414046"/>
    <lineage>
        <taxon>Bacteria</taxon>
        <taxon>Pseudomonadati</taxon>
        <taxon>Pseudomonadota</taxon>
        <taxon>Gammaproteobacteria</taxon>
        <taxon>Chromatiales</taxon>
        <taxon>Ectothiorhodospiraceae</taxon>
        <taxon>Natronocella</taxon>
    </lineage>
</organism>
<dbReference type="EMBL" id="JALJXV010000003">
    <property type="protein sequence ID" value="MCP1674353.1"/>
    <property type="molecule type" value="Genomic_DNA"/>
</dbReference>
<keyword evidence="1" id="KW-0175">Coiled coil</keyword>
<gene>
    <name evidence="2" type="ORF">J2T57_001455</name>
</gene>
<keyword evidence="3" id="KW-1185">Reference proteome</keyword>
<evidence type="ECO:0000313" key="2">
    <source>
        <dbReference type="EMBL" id="MCP1674353.1"/>
    </source>
</evidence>
<sequence>MRGLGAFLLHLVRASLPRSRRSLTARITALESECERLRAAFVDQEVRELLLHEMTLDARGINMRLEGGACRLLAEAFAQQFVDAATPNYIEMSLEFRSKSVMPGERLVVTLQRLAGKTPHQLRAEAEARLADLETAQRSPQG</sequence>
<evidence type="ECO:0000313" key="3">
    <source>
        <dbReference type="Proteomes" id="UP001205843"/>
    </source>
</evidence>
<dbReference type="AlphaFoldDB" id="A0AAE3G4P6"/>
<reference evidence="2" key="1">
    <citation type="submission" date="2022-03" db="EMBL/GenBank/DDBJ databases">
        <title>Genomic Encyclopedia of Type Strains, Phase III (KMG-III): the genomes of soil and plant-associated and newly described type strains.</title>
        <authorList>
            <person name="Whitman W."/>
        </authorList>
    </citation>
    <scope>NUCLEOTIDE SEQUENCE</scope>
    <source>
        <strain evidence="2">ANL 6-2</strain>
    </source>
</reference>
<proteinExistence type="predicted"/>
<name>A0AAE3G4P6_9GAMM</name>
<comment type="caution">
    <text evidence="2">The sequence shown here is derived from an EMBL/GenBank/DDBJ whole genome shotgun (WGS) entry which is preliminary data.</text>
</comment>
<dbReference type="RefSeq" id="WP_253476296.1">
    <property type="nucleotide sequence ID" value="NZ_JALJXV010000003.1"/>
</dbReference>
<feature type="coiled-coil region" evidence="1">
    <location>
        <begin position="20"/>
        <end position="47"/>
    </location>
</feature>
<dbReference type="Proteomes" id="UP001205843">
    <property type="component" value="Unassembled WGS sequence"/>
</dbReference>
<protein>
    <submittedName>
        <fullName evidence="2">Uncharacterized protein</fullName>
    </submittedName>
</protein>